<dbReference type="RefSeq" id="WP_136521974.1">
    <property type="nucleotide sequence ID" value="NZ_SDLV01000016.1"/>
</dbReference>
<keyword evidence="3" id="KW-1185">Reference proteome</keyword>
<proteinExistence type="predicted"/>
<comment type="caution">
    <text evidence="2">The sequence shown here is derived from an EMBL/GenBank/DDBJ whole genome shotgun (WGS) entry which is preliminary data.</text>
</comment>
<dbReference type="InterPro" id="IPR027417">
    <property type="entry name" value="P-loop_NTPase"/>
</dbReference>
<name>A0ABY2R9X8_9FLAO</name>
<evidence type="ECO:0000313" key="2">
    <source>
        <dbReference type="EMBL" id="THV60722.1"/>
    </source>
</evidence>
<gene>
    <name evidence="2" type="ORF">EK417_09045</name>
</gene>
<evidence type="ECO:0000313" key="3">
    <source>
        <dbReference type="Proteomes" id="UP000306038"/>
    </source>
</evidence>
<dbReference type="Pfam" id="PF25199">
    <property type="entry name" value="nSTAND_NTPase5"/>
    <property type="match status" value="1"/>
</dbReference>
<feature type="domain" description="Novel STAND NTPase 5" evidence="1">
    <location>
        <begin position="199"/>
        <end position="336"/>
    </location>
</feature>
<organism evidence="2 3">
    <name type="scientific">Chryseobacterium candidae</name>
    <dbReference type="NCBI Taxonomy" id="1978493"/>
    <lineage>
        <taxon>Bacteria</taxon>
        <taxon>Pseudomonadati</taxon>
        <taxon>Bacteroidota</taxon>
        <taxon>Flavobacteriia</taxon>
        <taxon>Flavobacteriales</taxon>
        <taxon>Weeksellaceae</taxon>
        <taxon>Chryseobacterium group</taxon>
        <taxon>Chryseobacterium</taxon>
    </lineage>
</organism>
<sequence length="1162" mass="139082">MQEEDLPKKQDEELQYLNQRIKEISEKEAKILAEEARTITEFVESKMKILKTCYGKSDATVKESINRLIRSSQLQCFMAEAETEETKLDKMMYSERRIKDHINDGLLDEPRIREFYSFYFGRYRLFFRCFERDFLEQENIDVSFLDDVFSPKEGDYYVSGQRLEIAGATIIDEEFIEKVKAGKHFTEAEFYGAKQTYFCQWYGIIHEYDVIRNGYETLKNIIIDSFIEEKHEKVTAIICGSGGSGKSTVLRRTAVDLHKESIHIVWVEDSGIEEFVEKGFSAIKSEVENNEKQKFVIIIEDWYRVFTKENEQSGIDILKKAKNINNIRFVIGDRSIKRSYTEHRNNDFELHLSSDDNKEIIEKIVEKHPNWKLASEKLFNKKNDKNYKSSLFLLLFILAHIDQKEFNNTALNLAEPQQVFQRIIESDLRFIEKKYKGLAKAIYYLSFVYTKYKVSINYETFLKIADFYNEKNNNQIFDKFRRFSTSDKILDRLKLYINKNHSNQDFNAYDLIQFNHDIFAELGFKNIIIEEWQDFDIEIKLDFLKVITEKGDDYSASRYLSTLINKERDIFIDKNEILDYIKILIEKGNSQPHYLYNLGELHLDDATMVELAQLFWKKKIFSRYSTFFWREYFRQVKGEVLIHDQIHEILNISNLQNFSDEFIICLLNNTHDIETRDLFARMVVSDENNKFSVSIKNECLNYVSHILKNRFLHTKLDGEIENLIPYFSHYINTQENFIKSRFQNKIIYGNNWKKLQAGKLISFISFLRDKVIQEFFIVKVLENIENKDSFILRFCFMSVSDKIKIKFSSLFLDIKKYEYNRGIITECFTYAPFKIKQDISNRILKDHTWMYYDTNLLDEFILYAEIQFLKEFSLMLFRTKIWENLSHNSILRLLTVCEDKNISQQVSQLFIFISYNLHTTYIQTSLFRIYLFNSSPDIRGSILDKYLESNNYKNTALDKQNYSQVYDCFIVADVEKKKNFCNKILQDCWKQYDYRLVIMCLDYMIKEHKIPSVANEIVNEYTSNKNSKQFMENYQAIFTIALGHFEEWKKEAENIIENWKQSDKIALTNLLPYYFSSPKKIYYICKEILECWNKEYKFYKFNRKDWNRFEIALGHPQLKQEAKETAQLMQNIFDNRKMDAPIEFRRVLFQIVENDIYPEWQI</sequence>
<dbReference type="Proteomes" id="UP000306038">
    <property type="component" value="Unassembled WGS sequence"/>
</dbReference>
<accession>A0ABY2R9X8</accession>
<reference evidence="2 3" key="1">
    <citation type="submission" date="2019-01" db="EMBL/GenBank/DDBJ databases">
        <authorList>
            <person name="B I."/>
            <person name="Ch S."/>
            <person name="Ch V.R."/>
        </authorList>
    </citation>
    <scope>NUCLEOTIDE SEQUENCE [LARGE SCALE GENOMIC DNA]</scope>
    <source>
        <strain evidence="2 3">JC507</strain>
    </source>
</reference>
<evidence type="ECO:0000259" key="1">
    <source>
        <dbReference type="Pfam" id="PF25199"/>
    </source>
</evidence>
<dbReference type="InterPro" id="IPR057574">
    <property type="entry name" value="nSTAND_NTPase5_dom"/>
</dbReference>
<dbReference type="SUPFAM" id="SSF52540">
    <property type="entry name" value="P-loop containing nucleoside triphosphate hydrolases"/>
    <property type="match status" value="1"/>
</dbReference>
<dbReference type="EMBL" id="SDLV01000016">
    <property type="protein sequence ID" value="THV60722.1"/>
    <property type="molecule type" value="Genomic_DNA"/>
</dbReference>
<protein>
    <recommendedName>
        <fullName evidence="1">Novel STAND NTPase 5 domain-containing protein</fullName>
    </recommendedName>
</protein>